<feature type="transmembrane region" description="Helical" evidence="1">
    <location>
        <begin position="114"/>
        <end position="138"/>
    </location>
</feature>
<dbReference type="RefSeq" id="WP_163891672.1">
    <property type="nucleotide sequence ID" value="NZ_JAAFYS010000002.1"/>
</dbReference>
<evidence type="ECO:0000256" key="1">
    <source>
        <dbReference type="SAM" id="Phobius"/>
    </source>
</evidence>
<protein>
    <submittedName>
        <fullName evidence="2">Uncharacterized protein</fullName>
    </submittedName>
</protein>
<reference evidence="2 3" key="1">
    <citation type="submission" date="2020-02" db="EMBL/GenBank/DDBJ databases">
        <title>Pseudoroseicyclus tamarix, sp. nov., isolated from offshore sediment of a Tamarix chinensis forest.</title>
        <authorList>
            <person name="Gai Y."/>
        </authorList>
    </citation>
    <scope>NUCLEOTIDE SEQUENCE [LARGE SCALE GENOMIC DNA]</scope>
    <source>
        <strain evidence="2 3">CLL3-39</strain>
    </source>
</reference>
<keyword evidence="3" id="KW-1185">Reference proteome</keyword>
<gene>
    <name evidence="2" type="ORF">GZA08_07540</name>
</gene>
<keyword evidence="1" id="KW-0812">Transmembrane</keyword>
<sequence length="147" mass="15052">MPALSLSPRALHAPLWLSVAAVGGVAWNLFGVAQFVGSTTATAESLLAAGLTPEQADVMMGYPGWMTFAFGIGVVSGLLGSVLLLFRHALAQPVLAASLLAYVALWVGDAIHGVFAAIGAPQIVIITFVVAVAAALFATSRHPDART</sequence>
<name>A0A6B2JS52_9RHOB</name>
<feature type="transmembrane region" description="Helical" evidence="1">
    <location>
        <begin position="65"/>
        <end position="85"/>
    </location>
</feature>
<keyword evidence="1" id="KW-0472">Membrane</keyword>
<organism evidence="2 3">
    <name type="scientific">Pseudoroseicyclus tamaricis</name>
    <dbReference type="NCBI Taxonomy" id="2705421"/>
    <lineage>
        <taxon>Bacteria</taxon>
        <taxon>Pseudomonadati</taxon>
        <taxon>Pseudomonadota</taxon>
        <taxon>Alphaproteobacteria</taxon>
        <taxon>Rhodobacterales</taxon>
        <taxon>Paracoccaceae</taxon>
        <taxon>Pseudoroseicyclus</taxon>
    </lineage>
</organism>
<feature type="transmembrane region" description="Helical" evidence="1">
    <location>
        <begin position="12"/>
        <end position="30"/>
    </location>
</feature>
<evidence type="ECO:0000313" key="2">
    <source>
        <dbReference type="EMBL" id="NDV00820.1"/>
    </source>
</evidence>
<proteinExistence type="predicted"/>
<dbReference type="Proteomes" id="UP000474757">
    <property type="component" value="Unassembled WGS sequence"/>
</dbReference>
<comment type="caution">
    <text evidence="2">The sequence shown here is derived from an EMBL/GenBank/DDBJ whole genome shotgun (WGS) entry which is preliminary data.</text>
</comment>
<dbReference type="EMBL" id="JAAGAB010000002">
    <property type="protein sequence ID" value="NDV00820.1"/>
    <property type="molecule type" value="Genomic_DNA"/>
</dbReference>
<feature type="transmembrane region" description="Helical" evidence="1">
    <location>
        <begin position="90"/>
        <end position="108"/>
    </location>
</feature>
<keyword evidence="1" id="KW-1133">Transmembrane helix</keyword>
<evidence type="ECO:0000313" key="3">
    <source>
        <dbReference type="Proteomes" id="UP000474757"/>
    </source>
</evidence>
<dbReference type="AlphaFoldDB" id="A0A6B2JS52"/>
<accession>A0A6B2JS52</accession>